<accession>A0A521C0K5</accession>
<sequence length="392" mass="45236">MNLSDFLSPVNLTKIKPDKGYSEHQLGAIITTFKEEDKFPEMEGINLAIVGVEDDRNAINNEGCAQAPDAVREYLYKLCEGSFQSKMVDLGNIRAGESARDTYIALRIVCSELMKADILPIIIGGGQDLTFPQYLAYEDLEQRVDLVVIDDHFDLNEEDEDSDLTSTSYLNKIILHQPNNLFNFSNIGYQTYFASQNSLKLMDKMYFDTHRLGEVTQQVQEMEPVIRNANMLSFDCSAIRQSNAPGNANAGPNGLYGEEACQLCRYAGMSDKLLSIGFYEMNPQYDRHGQTAHLLAQMIWCFIDGFYNRKKDYPFNPTEEMTKYRAFLRDNGHEVVFYKSPKTDRWWMQVPYPNLRSKNERYYLVPCSYNDYQMASNGEVPDRWWRTYQKLL</sequence>
<dbReference type="CDD" id="cd09988">
    <property type="entry name" value="Formimidoylglutamase"/>
    <property type="match status" value="1"/>
</dbReference>
<dbReference type="GO" id="GO:0008783">
    <property type="term" value="F:agmatinase activity"/>
    <property type="evidence" value="ECO:0007669"/>
    <property type="project" value="TreeGrafter"/>
</dbReference>
<evidence type="ECO:0000313" key="4">
    <source>
        <dbReference type="EMBL" id="SMO52260.1"/>
    </source>
</evidence>
<dbReference type="Gene3D" id="3.40.800.10">
    <property type="entry name" value="Ureohydrolase domain"/>
    <property type="match status" value="1"/>
</dbReference>
<dbReference type="OrthoDB" id="931936at2"/>
<dbReference type="GO" id="GO:0033389">
    <property type="term" value="P:putrescine biosynthetic process from arginine, via agmatine"/>
    <property type="evidence" value="ECO:0007669"/>
    <property type="project" value="TreeGrafter"/>
</dbReference>
<dbReference type="PANTHER" id="PTHR11358">
    <property type="entry name" value="ARGINASE/AGMATINASE"/>
    <property type="match status" value="1"/>
</dbReference>
<keyword evidence="5" id="KW-1185">Reference proteome</keyword>
<dbReference type="InterPro" id="IPR023696">
    <property type="entry name" value="Ureohydrolase_dom_sf"/>
</dbReference>
<comment type="similarity">
    <text evidence="3">Belongs to the arginase family.</text>
</comment>
<reference evidence="4 5" key="1">
    <citation type="submission" date="2017-05" db="EMBL/GenBank/DDBJ databases">
        <authorList>
            <person name="Varghese N."/>
            <person name="Submissions S."/>
        </authorList>
    </citation>
    <scope>NUCLEOTIDE SEQUENCE [LARGE SCALE GENOMIC DNA]</scope>
    <source>
        <strain evidence="4 5">DSM 21342</strain>
    </source>
</reference>
<gene>
    <name evidence="4" type="ORF">SAMN06265350_10352</name>
</gene>
<evidence type="ECO:0000256" key="3">
    <source>
        <dbReference type="PROSITE-ProRule" id="PRU00742"/>
    </source>
</evidence>
<protein>
    <submittedName>
        <fullName evidence="4">Arginase family enzyme</fullName>
    </submittedName>
</protein>
<dbReference type="Pfam" id="PF00491">
    <property type="entry name" value="Arginase"/>
    <property type="match status" value="1"/>
</dbReference>
<dbReference type="PROSITE" id="PS51409">
    <property type="entry name" value="ARGINASE_2"/>
    <property type="match status" value="1"/>
</dbReference>
<dbReference type="SUPFAM" id="SSF52768">
    <property type="entry name" value="Arginase/deacetylase"/>
    <property type="match status" value="1"/>
</dbReference>
<dbReference type="InterPro" id="IPR006035">
    <property type="entry name" value="Ureohydrolase"/>
</dbReference>
<evidence type="ECO:0000256" key="1">
    <source>
        <dbReference type="ARBA" id="ARBA00022723"/>
    </source>
</evidence>
<dbReference type="AlphaFoldDB" id="A0A521C0K5"/>
<proteinExistence type="inferred from homology"/>
<organism evidence="4 5">
    <name type="scientific">Solitalea koreensis</name>
    <dbReference type="NCBI Taxonomy" id="543615"/>
    <lineage>
        <taxon>Bacteria</taxon>
        <taxon>Pseudomonadati</taxon>
        <taxon>Bacteroidota</taxon>
        <taxon>Sphingobacteriia</taxon>
        <taxon>Sphingobacteriales</taxon>
        <taxon>Sphingobacteriaceae</taxon>
        <taxon>Solitalea</taxon>
    </lineage>
</organism>
<evidence type="ECO:0000313" key="5">
    <source>
        <dbReference type="Proteomes" id="UP000315971"/>
    </source>
</evidence>
<keyword evidence="2" id="KW-0378">Hydrolase</keyword>
<dbReference type="EMBL" id="FXSZ01000003">
    <property type="protein sequence ID" value="SMO52260.1"/>
    <property type="molecule type" value="Genomic_DNA"/>
</dbReference>
<name>A0A521C0K5_9SPHI</name>
<dbReference type="PANTHER" id="PTHR11358:SF26">
    <property type="entry name" value="GUANIDINO ACID HYDROLASE, MITOCHONDRIAL"/>
    <property type="match status" value="1"/>
</dbReference>
<dbReference type="GO" id="GO:0046872">
    <property type="term" value="F:metal ion binding"/>
    <property type="evidence" value="ECO:0007669"/>
    <property type="project" value="UniProtKB-KW"/>
</dbReference>
<dbReference type="Proteomes" id="UP000315971">
    <property type="component" value="Unassembled WGS sequence"/>
</dbReference>
<evidence type="ECO:0000256" key="2">
    <source>
        <dbReference type="ARBA" id="ARBA00022801"/>
    </source>
</evidence>
<dbReference type="RefSeq" id="WP_142602293.1">
    <property type="nucleotide sequence ID" value="NZ_FXSZ01000003.1"/>
</dbReference>
<keyword evidence="1" id="KW-0479">Metal-binding</keyword>